<proteinExistence type="predicted"/>
<reference evidence="1" key="2">
    <citation type="submission" date="2021-04" db="EMBL/GenBank/DDBJ databases">
        <authorList>
            <person name="Gilroy R."/>
        </authorList>
    </citation>
    <scope>NUCLEOTIDE SEQUENCE</scope>
    <source>
        <strain evidence="1">378</strain>
    </source>
</reference>
<evidence type="ECO:0000313" key="1">
    <source>
        <dbReference type="EMBL" id="MBU3844312.1"/>
    </source>
</evidence>
<dbReference type="AlphaFoldDB" id="A0A948TGH3"/>
<evidence type="ECO:0000313" key="2">
    <source>
        <dbReference type="Proteomes" id="UP000733611"/>
    </source>
</evidence>
<sequence length="135" mass="15138">MPRYTVTLSAEERDKLKALCSKGTTPTKVFVHARALLLCDQGEFAEHKWDLKRIAQALGITDRTLNNLKVRFITQGLEATLQRKPYKRRHSKFDAAFEDKLLALYHSDLPAGASKWTGTSSGAGANSCYFQNFST</sequence>
<name>A0A948TGH3_9GAMM</name>
<protein>
    <submittedName>
        <fullName evidence="1">Helix-turn-helix domain-containing protein</fullName>
    </submittedName>
</protein>
<dbReference type="Pfam" id="PF13551">
    <property type="entry name" value="HTH_29"/>
    <property type="match status" value="1"/>
</dbReference>
<comment type="caution">
    <text evidence="1">The sequence shown here is derived from an EMBL/GenBank/DDBJ whole genome shotgun (WGS) entry which is preliminary data.</text>
</comment>
<gene>
    <name evidence="1" type="ORF">H9847_05515</name>
</gene>
<accession>A0A948TGH3</accession>
<dbReference type="Proteomes" id="UP000733611">
    <property type="component" value="Unassembled WGS sequence"/>
</dbReference>
<reference evidence="1" key="1">
    <citation type="journal article" date="2021" name="PeerJ">
        <title>Extensive microbial diversity within the chicken gut microbiome revealed by metagenomics and culture.</title>
        <authorList>
            <person name="Gilroy R."/>
            <person name="Ravi A."/>
            <person name="Getino M."/>
            <person name="Pursley I."/>
            <person name="Horton D.L."/>
            <person name="Alikhan N.F."/>
            <person name="Baker D."/>
            <person name="Gharbi K."/>
            <person name="Hall N."/>
            <person name="Watson M."/>
            <person name="Adriaenssens E.M."/>
            <person name="Foster-Nyarko E."/>
            <person name="Jarju S."/>
            <person name="Secka A."/>
            <person name="Antonio M."/>
            <person name="Oren A."/>
            <person name="Chaudhuri R.R."/>
            <person name="La Ragione R."/>
            <person name="Hildebrand F."/>
            <person name="Pallen M.J."/>
        </authorList>
    </citation>
    <scope>NUCLEOTIDE SEQUENCE</scope>
    <source>
        <strain evidence="1">378</strain>
    </source>
</reference>
<organism evidence="1 2">
    <name type="scientific">Candidatus Anaerobiospirillum pullicola</name>
    <dbReference type="NCBI Taxonomy" id="2838451"/>
    <lineage>
        <taxon>Bacteria</taxon>
        <taxon>Pseudomonadati</taxon>
        <taxon>Pseudomonadota</taxon>
        <taxon>Gammaproteobacteria</taxon>
        <taxon>Aeromonadales</taxon>
        <taxon>Succinivibrionaceae</taxon>
        <taxon>Anaerobiospirillum</taxon>
    </lineage>
</organism>
<dbReference type="EMBL" id="JAHLFE010000107">
    <property type="protein sequence ID" value="MBU3844312.1"/>
    <property type="molecule type" value="Genomic_DNA"/>
</dbReference>